<evidence type="ECO:0000256" key="4">
    <source>
        <dbReference type="ARBA" id="ARBA00022989"/>
    </source>
</evidence>
<evidence type="ECO:0000256" key="6">
    <source>
        <dbReference type="SAM" id="Phobius"/>
    </source>
</evidence>
<feature type="transmembrane region" description="Helical" evidence="6">
    <location>
        <begin position="443"/>
        <end position="464"/>
    </location>
</feature>
<evidence type="ECO:0000313" key="8">
    <source>
        <dbReference type="Proteomes" id="UP000178936"/>
    </source>
</evidence>
<evidence type="ECO:0000256" key="1">
    <source>
        <dbReference type="ARBA" id="ARBA00004651"/>
    </source>
</evidence>
<dbReference type="GO" id="GO:0005886">
    <property type="term" value="C:plasma membrane"/>
    <property type="evidence" value="ECO:0007669"/>
    <property type="project" value="UniProtKB-SubCell"/>
</dbReference>
<sequence length="483" mass="52995">MTTEPAVLARNTSYFTLALVAQKVISFLYFTFLARLLGPASIGKYVFALSLTTIFSVLLDLGSANVLTREVAREPGSAERYARLIIGFKLAVMLVVVGLAAAFVWLTGYPLITRQLVYIAAVVMVLDSFTLTAYSTIRGFHNLIWESIGTVLMQAVVAGGGLAVSFFTHDLRWFMAALALAALVNCGYSLWQLRWRYLIKLKPHWNVIDYKFLARLTWPFALAAVLTRLYGYLDTVLLSLLSGDQAVGIYSVAYKITFALQFIPAAFSASLFPGFSAYFKQAPEKLAATFMRGCIYLTAIAVPVALGIIALAPEIIRKIYPAFTDSIVPLQILIFSLIFLFLTFPVGALLPACDRQLRQTGNLALAAGSNLILNLILIPIWGPLGAAAASLISTLVLLSAGWLVARQLVRLDNKFLSQRLGAIMIAGLIMLVLAWWLKYYIHFLAVVPVAGVVYTALLLGLGGVTRQEIKELTRVILKRQPVQ</sequence>
<feature type="transmembrane region" description="Helical" evidence="6">
    <location>
        <begin position="332"/>
        <end position="351"/>
    </location>
</feature>
<proteinExistence type="predicted"/>
<dbReference type="EMBL" id="MHTB01000016">
    <property type="protein sequence ID" value="OHA55354.1"/>
    <property type="molecule type" value="Genomic_DNA"/>
</dbReference>
<feature type="transmembrane region" description="Helical" evidence="6">
    <location>
        <begin position="143"/>
        <end position="167"/>
    </location>
</feature>
<evidence type="ECO:0000256" key="5">
    <source>
        <dbReference type="ARBA" id="ARBA00023136"/>
    </source>
</evidence>
<evidence type="ECO:0000313" key="7">
    <source>
        <dbReference type="EMBL" id="OHA55354.1"/>
    </source>
</evidence>
<evidence type="ECO:0000256" key="2">
    <source>
        <dbReference type="ARBA" id="ARBA00022475"/>
    </source>
</evidence>
<keyword evidence="5 6" id="KW-0472">Membrane</keyword>
<comment type="subcellular location">
    <subcellularLocation>
        <location evidence="1">Cell membrane</location>
        <topology evidence="1">Multi-pass membrane protein</topology>
    </subcellularLocation>
</comment>
<protein>
    <submittedName>
        <fullName evidence="7">Uncharacterized protein</fullName>
    </submittedName>
</protein>
<name>A0A1G2Q481_9BACT</name>
<feature type="transmembrane region" description="Helical" evidence="6">
    <location>
        <begin position="115"/>
        <end position="136"/>
    </location>
</feature>
<feature type="transmembrane region" description="Helical" evidence="6">
    <location>
        <begin position="12"/>
        <end position="33"/>
    </location>
</feature>
<dbReference type="InterPro" id="IPR002797">
    <property type="entry name" value="Polysacc_synth"/>
</dbReference>
<gene>
    <name evidence="7" type="ORF">A2226_01115</name>
</gene>
<dbReference type="AlphaFoldDB" id="A0A1G2Q481"/>
<dbReference type="CDD" id="cd13128">
    <property type="entry name" value="MATE_Wzx_like"/>
    <property type="match status" value="1"/>
</dbReference>
<dbReference type="PANTHER" id="PTHR30250:SF11">
    <property type="entry name" value="O-ANTIGEN TRANSPORTER-RELATED"/>
    <property type="match status" value="1"/>
</dbReference>
<keyword evidence="3 6" id="KW-0812">Transmembrane</keyword>
<organism evidence="7 8">
    <name type="scientific">Candidatus Veblenbacteria bacterium RIFOXYA2_FULL_43_9</name>
    <dbReference type="NCBI Taxonomy" id="1802425"/>
    <lineage>
        <taxon>Bacteria</taxon>
        <taxon>Candidatus Vebleniibacteriota</taxon>
    </lineage>
</organism>
<feature type="transmembrane region" description="Helical" evidence="6">
    <location>
        <begin position="88"/>
        <end position="109"/>
    </location>
</feature>
<dbReference type="Pfam" id="PF01943">
    <property type="entry name" value="Polysacc_synt"/>
    <property type="match status" value="1"/>
</dbReference>
<dbReference type="Proteomes" id="UP000178936">
    <property type="component" value="Unassembled WGS sequence"/>
</dbReference>
<feature type="transmembrane region" description="Helical" evidence="6">
    <location>
        <begin position="363"/>
        <end position="381"/>
    </location>
</feature>
<feature type="transmembrane region" description="Helical" evidence="6">
    <location>
        <begin position="252"/>
        <end position="272"/>
    </location>
</feature>
<feature type="transmembrane region" description="Helical" evidence="6">
    <location>
        <begin position="293"/>
        <end position="312"/>
    </location>
</feature>
<comment type="caution">
    <text evidence="7">The sequence shown here is derived from an EMBL/GenBank/DDBJ whole genome shotgun (WGS) entry which is preliminary data.</text>
</comment>
<keyword evidence="4 6" id="KW-1133">Transmembrane helix</keyword>
<accession>A0A1G2Q481</accession>
<keyword evidence="2" id="KW-1003">Cell membrane</keyword>
<dbReference type="InterPro" id="IPR050833">
    <property type="entry name" value="Poly_Biosynth_Transport"/>
</dbReference>
<evidence type="ECO:0000256" key="3">
    <source>
        <dbReference type="ARBA" id="ARBA00022692"/>
    </source>
</evidence>
<feature type="transmembrane region" description="Helical" evidence="6">
    <location>
        <begin position="387"/>
        <end position="408"/>
    </location>
</feature>
<feature type="transmembrane region" description="Helical" evidence="6">
    <location>
        <begin position="420"/>
        <end position="437"/>
    </location>
</feature>
<feature type="transmembrane region" description="Helical" evidence="6">
    <location>
        <begin position="173"/>
        <end position="191"/>
    </location>
</feature>
<feature type="transmembrane region" description="Helical" evidence="6">
    <location>
        <begin position="212"/>
        <end position="232"/>
    </location>
</feature>
<dbReference type="PANTHER" id="PTHR30250">
    <property type="entry name" value="PST FAMILY PREDICTED COLANIC ACID TRANSPORTER"/>
    <property type="match status" value="1"/>
</dbReference>
<feature type="transmembrane region" description="Helical" evidence="6">
    <location>
        <begin position="45"/>
        <end position="67"/>
    </location>
</feature>
<reference evidence="7 8" key="1">
    <citation type="journal article" date="2016" name="Nat. Commun.">
        <title>Thousands of microbial genomes shed light on interconnected biogeochemical processes in an aquifer system.</title>
        <authorList>
            <person name="Anantharaman K."/>
            <person name="Brown C.T."/>
            <person name="Hug L.A."/>
            <person name="Sharon I."/>
            <person name="Castelle C.J."/>
            <person name="Probst A.J."/>
            <person name="Thomas B.C."/>
            <person name="Singh A."/>
            <person name="Wilkins M.J."/>
            <person name="Karaoz U."/>
            <person name="Brodie E.L."/>
            <person name="Williams K.H."/>
            <person name="Hubbard S.S."/>
            <person name="Banfield J.F."/>
        </authorList>
    </citation>
    <scope>NUCLEOTIDE SEQUENCE [LARGE SCALE GENOMIC DNA]</scope>
</reference>